<dbReference type="GO" id="GO:0006777">
    <property type="term" value="P:Mo-molybdopterin cofactor biosynthetic process"/>
    <property type="evidence" value="ECO:0007669"/>
    <property type="project" value="UniProtKB-UniRule"/>
</dbReference>
<dbReference type="EMBL" id="MJAT01000033">
    <property type="protein sequence ID" value="OEH85254.1"/>
    <property type="molecule type" value="Genomic_DNA"/>
</dbReference>
<sequence>MREIKTEDAIGMVLAHDMTKIVPGKFKGRAFKKGHIIRPLDVEELLSMGKEHIYILDIKEGELHEDDAALRLAQAIAGDNVELSETSEGKVNLSAAIDGLLKINPQAINAMNNVPDIAIATLHSNRRVKKGEKLAGTRAIPLVIEEEKILTVETIAKNFAPIISVLPIHSFKVGIVTTGSEVFKGRIPDKFGPVVKRKLEALESTILDQIFVPDDLEEIRTAVLKLIEAGAEMVVTTGGMSVDPDDRTPGAIKSLGADLVTYGTPILPGSMLLLAYYKGVPIIGLPGCVMYEKSTSFDLILPRVLAKEPVTREDIAELGYGGLCTSCEPCSFPHCSFGK</sequence>
<evidence type="ECO:0000313" key="4">
    <source>
        <dbReference type="Proteomes" id="UP000095255"/>
    </source>
</evidence>
<evidence type="ECO:0000256" key="1">
    <source>
        <dbReference type="RuleBase" id="RU365090"/>
    </source>
</evidence>
<keyword evidence="4" id="KW-1185">Reference proteome</keyword>
<dbReference type="GO" id="GO:0046872">
    <property type="term" value="F:metal ion binding"/>
    <property type="evidence" value="ECO:0007669"/>
    <property type="project" value="UniProtKB-UniRule"/>
</dbReference>
<dbReference type="GO" id="GO:0061599">
    <property type="term" value="F:molybdopterin molybdotransferase activity"/>
    <property type="evidence" value="ECO:0007669"/>
    <property type="project" value="UniProtKB-UniRule"/>
</dbReference>
<keyword evidence="1" id="KW-0500">Molybdenum</keyword>
<dbReference type="Proteomes" id="UP000095255">
    <property type="component" value="Unassembled WGS sequence"/>
</dbReference>
<dbReference type="InterPro" id="IPR038987">
    <property type="entry name" value="MoeA-like"/>
</dbReference>
<comment type="caution">
    <text evidence="3">The sequence shown here is derived from an EMBL/GenBank/DDBJ whole genome shotgun (WGS) entry which is preliminary data.</text>
</comment>
<name>A0A1E5L5B1_9FIRM</name>
<dbReference type="AlphaFoldDB" id="A0A1E5L5B1"/>
<keyword evidence="1" id="KW-0808">Transferase</keyword>
<protein>
    <recommendedName>
        <fullName evidence="1">Molybdopterin molybdenumtransferase</fullName>
        <ecNumber evidence="1">2.10.1.1</ecNumber>
    </recommendedName>
</protein>
<dbReference type="GO" id="GO:0005829">
    <property type="term" value="C:cytosol"/>
    <property type="evidence" value="ECO:0007669"/>
    <property type="project" value="TreeGrafter"/>
</dbReference>
<reference evidence="3 4" key="1">
    <citation type="submission" date="2016-09" db="EMBL/GenBank/DDBJ databases">
        <title>Desulfuribacillus arsenicus sp. nov., an obligately anaerobic, dissimilatory arsenic- and antimonate-reducing bacterium isolated from anoxic sediments.</title>
        <authorList>
            <person name="Abin C.A."/>
            <person name="Hollibaugh J.T."/>
        </authorList>
    </citation>
    <scope>NUCLEOTIDE SEQUENCE [LARGE SCALE GENOMIC DNA]</scope>
    <source>
        <strain evidence="3 4">MLFW-2</strain>
    </source>
</reference>
<keyword evidence="1" id="KW-0501">Molybdenum cofactor biosynthesis</keyword>
<comment type="similarity">
    <text evidence="1">Belongs to the MoeA family.</text>
</comment>
<comment type="pathway">
    <text evidence="1">Cofactor biosynthesis; molybdopterin biosynthesis.</text>
</comment>
<organism evidence="3 4">
    <name type="scientific">Desulfuribacillus stibiiarsenatis</name>
    <dbReference type="NCBI Taxonomy" id="1390249"/>
    <lineage>
        <taxon>Bacteria</taxon>
        <taxon>Bacillati</taxon>
        <taxon>Bacillota</taxon>
        <taxon>Desulfuribacillia</taxon>
        <taxon>Desulfuribacillales</taxon>
        <taxon>Desulfuribacillaceae</taxon>
        <taxon>Desulfuribacillus</taxon>
    </lineage>
</organism>
<evidence type="ECO:0000313" key="3">
    <source>
        <dbReference type="EMBL" id="OEH85254.1"/>
    </source>
</evidence>
<dbReference type="UniPathway" id="UPA00344"/>
<evidence type="ECO:0000259" key="2">
    <source>
        <dbReference type="SMART" id="SM00852"/>
    </source>
</evidence>
<dbReference type="Pfam" id="PF00994">
    <property type="entry name" value="MoCF_biosynth"/>
    <property type="match status" value="1"/>
</dbReference>
<dbReference type="PANTHER" id="PTHR10192:SF28">
    <property type="entry name" value="MOLYBDOPTERIN MOLYBDENUMTRANSFERASE"/>
    <property type="match status" value="1"/>
</dbReference>
<comment type="cofactor">
    <cofactor evidence="1">
        <name>Mg(2+)</name>
        <dbReference type="ChEBI" id="CHEBI:18420"/>
    </cofactor>
</comment>
<dbReference type="OrthoDB" id="9767940at2"/>
<feature type="domain" description="MoaB/Mog" evidence="2">
    <location>
        <begin position="174"/>
        <end position="306"/>
    </location>
</feature>
<keyword evidence="1" id="KW-0479">Metal-binding</keyword>
<dbReference type="InterPro" id="IPR001453">
    <property type="entry name" value="MoaB/Mog_dom"/>
</dbReference>
<keyword evidence="1" id="KW-0460">Magnesium</keyword>
<dbReference type="InterPro" id="IPR036425">
    <property type="entry name" value="MoaB/Mog-like_dom_sf"/>
</dbReference>
<dbReference type="CDD" id="cd03522">
    <property type="entry name" value="MoeA_like"/>
    <property type="match status" value="1"/>
</dbReference>
<dbReference type="SUPFAM" id="SSF53218">
    <property type="entry name" value="Molybdenum cofactor biosynthesis proteins"/>
    <property type="match status" value="1"/>
</dbReference>
<dbReference type="EC" id="2.10.1.1" evidence="1"/>
<comment type="catalytic activity">
    <reaction evidence="1">
        <text>adenylyl-molybdopterin + molybdate = Mo-molybdopterin + AMP + H(+)</text>
        <dbReference type="Rhea" id="RHEA:35047"/>
        <dbReference type="ChEBI" id="CHEBI:15378"/>
        <dbReference type="ChEBI" id="CHEBI:36264"/>
        <dbReference type="ChEBI" id="CHEBI:62727"/>
        <dbReference type="ChEBI" id="CHEBI:71302"/>
        <dbReference type="ChEBI" id="CHEBI:456215"/>
    </reaction>
</comment>
<accession>A0A1E5L5B1</accession>
<dbReference type="PANTHER" id="PTHR10192">
    <property type="entry name" value="MOLYBDOPTERIN BIOSYNTHESIS PROTEIN"/>
    <property type="match status" value="1"/>
</dbReference>
<comment type="function">
    <text evidence="1">Catalyzes the insertion of molybdate into adenylated molybdopterin with the concomitant release of AMP.</text>
</comment>
<dbReference type="Gene3D" id="3.40.980.10">
    <property type="entry name" value="MoaB/Mog-like domain"/>
    <property type="match status" value="1"/>
</dbReference>
<dbReference type="SMART" id="SM00852">
    <property type="entry name" value="MoCF_biosynth"/>
    <property type="match status" value="1"/>
</dbReference>
<gene>
    <name evidence="3" type="ORF">BHU72_06325</name>
</gene>
<proteinExistence type="inferred from homology"/>
<dbReference type="STRING" id="1390249.BHU72_06325"/>